<dbReference type="Proteomes" id="UP000001876">
    <property type="component" value="Unassembled WGS sequence"/>
</dbReference>
<evidence type="ECO:0000313" key="11">
    <source>
        <dbReference type="Proteomes" id="UP000001876"/>
    </source>
</evidence>
<keyword evidence="4" id="KW-0547">Nucleotide-binding</keyword>
<dbReference type="PANTHER" id="PTHR48041">
    <property type="entry name" value="ABC TRANSPORTER G FAMILY MEMBER 28"/>
    <property type="match status" value="1"/>
</dbReference>
<evidence type="ECO:0000256" key="5">
    <source>
        <dbReference type="ARBA" id="ARBA00022840"/>
    </source>
</evidence>
<feature type="domain" description="ABC transporter" evidence="9">
    <location>
        <begin position="1"/>
        <end position="225"/>
    </location>
</feature>
<evidence type="ECO:0000256" key="1">
    <source>
        <dbReference type="ARBA" id="ARBA00004141"/>
    </source>
</evidence>
<keyword evidence="7 8" id="KW-0472">Membrane</keyword>
<keyword evidence="2" id="KW-0813">Transport</keyword>
<dbReference type="Pfam" id="PF00005">
    <property type="entry name" value="ABC_tran"/>
    <property type="match status" value="1"/>
</dbReference>
<feature type="transmembrane region" description="Helical" evidence="8">
    <location>
        <begin position="401"/>
        <end position="421"/>
    </location>
</feature>
<dbReference type="GO" id="GO:0140359">
    <property type="term" value="F:ABC-type transporter activity"/>
    <property type="evidence" value="ECO:0007669"/>
    <property type="project" value="InterPro"/>
</dbReference>
<dbReference type="GO" id="GO:0016887">
    <property type="term" value="F:ATP hydrolysis activity"/>
    <property type="evidence" value="ECO:0007669"/>
    <property type="project" value="InterPro"/>
</dbReference>
<dbReference type="InterPro" id="IPR013525">
    <property type="entry name" value="ABC2_TM"/>
</dbReference>
<feature type="non-terminal residue" evidence="10">
    <location>
        <position position="1"/>
    </location>
</feature>
<dbReference type="SUPFAM" id="SSF52540">
    <property type="entry name" value="P-loop containing nucleoside triphosphate hydrolases"/>
    <property type="match status" value="1"/>
</dbReference>
<organism evidence="11">
    <name type="scientific">Micromonas pusilla (strain CCMP1545)</name>
    <name type="common">Picoplanktonic green alga</name>
    <dbReference type="NCBI Taxonomy" id="564608"/>
    <lineage>
        <taxon>Eukaryota</taxon>
        <taxon>Viridiplantae</taxon>
        <taxon>Chlorophyta</taxon>
        <taxon>Mamiellophyceae</taxon>
        <taxon>Mamiellales</taxon>
        <taxon>Mamiellaceae</taxon>
        <taxon>Micromonas</taxon>
    </lineage>
</organism>
<keyword evidence="3 8" id="KW-0812">Transmembrane</keyword>
<dbReference type="eggNOG" id="KOG0061">
    <property type="taxonomic scope" value="Eukaryota"/>
</dbReference>
<dbReference type="GO" id="GO:0016020">
    <property type="term" value="C:membrane"/>
    <property type="evidence" value="ECO:0007669"/>
    <property type="project" value="UniProtKB-SubCell"/>
</dbReference>
<evidence type="ECO:0000256" key="4">
    <source>
        <dbReference type="ARBA" id="ARBA00022741"/>
    </source>
</evidence>
<dbReference type="PANTHER" id="PTHR48041:SF139">
    <property type="entry name" value="PROTEIN SCARLET"/>
    <property type="match status" value="1"/>
</dbReference>
<evidence type="ECO:0000256" key="7">
    <source>
        <dbReference type="ARBA" id="ARBA00023136"/>
    </source>
</evidence>
<keyword evidence="11" id="KW-1185">Reference proteome</keyword>
<dbReference type="InterPro" id="IPR003439">
    <property type="entry name" value="ABC_transporter-like_ATP-bd"/>
</dbReference>
<dbReference type="Pfam" id="PF01061">
    <property type="entry name" value="ABC2_membrane"/>
    <property type="match status" value="1"/>
</dbReference>
<dbReference type="RefSeq" id="XP_003059481.1">
    <property type="nucleotide sequence ID" value="XM_003059435.1"/>
</dbReference>
<evidence type="ECO:0000256" key="3">
    <source>
        <dbReference type="ARBA" id="ARBA00022692"/>
    </source>
</evidence>
<feature type="non-terminal residue" evidence="10">
    <location>
        <position position="514"/>
    </location>
</feature>
<comment type="subcellular location">
    <subcellularLocation>
        <location evidence="1">Membrane</location>
        <topology evidence="1">Multi-pass membrane protein</topology>
    </subcellularLocation>
</comment>
<gene>
    <name evidence="10" type="ORF">MICPUCDRAFT_1816</name>
</gene>
<dbReference type="InterPro" id="IPR050352">
    <property type="entry name" value="ABCG_transporters"/>
</dbReference>
<dbReference type="Gene3D" id="3.40.50.300">
    <property type="entry name" value="P-loop containing nucleotide triphosphate hydrolases"/>
    <property type="match status" value="1"/>
</dbReference>
<reference evidence="10 11" key="1">
    <citation type="journal article" date="2009" name="Science">
        <title>Green evolution and dynamic adaptations revealed by genomes of the marine picoeukaryotes Micromonas.</title>
        <authorList>
            <person name="Worden A.Z."/>
            <person name="Lee J.H."/>
            <person name="Mock T."/>
            <person name="Rouze P."/>
            <person name="Simmons M.P."/>
            <person name="Aerts A.L."/>
            <person name="Allen A.E."/>
            <person name="Cuvelier M.L."/>
            <person name="Derelle E."/>
            <person name="Everett M.V."/>
            <person name="Foulon E."/>
            <person name="Grimwood J."/>
            <person name="Gundlach H."/>
            <person name="Henrissat B."/>
            <person name="Napoli C."/>
            <person name="McDonald S.M."/>
            <person name="Parker M.S."/>
            <person name="Rombauts S."/>
            <person name="Salamov A."/>
            <person name="Von Dassow P."/>
            <person name="Badger J.H."/>
            <person name="Coutinho P.M."/>
            <person name="Demir E."/>
            <person name="Dubchak I."/>
            <person name="Gentemann C."/>
            <person name="Eikrem W."/>
            <person name="Gready J.E."/>
            <person name="John U."/>
            <person name="Lanier W."/>
            <person name="Lindquist E.A."/>
            <person name="Lucas S."/>
            <person name="Mayer K.F."/>
            <person name="Moreau H."/>
            <person name="Not F."/>
            <person name="Otillar R."/>
            <person name="Panaud O."/>
            <person name="Pangilinan J."/>
            <person name="Paulsen I."/>
            <person name="Piegu B."/>
            <person name="Poliakov A."/>
            <person name="Robbens S."/>
            <person name="Schmutz J."/>
            <person name="Toulza E."/>
            <person name="Wyss T."/>
            <person name="Zelensky A."/>
            <person name="Zhou K."/>
            <person name="Armbrust E.V."/>
            <person name="Bhattacharya D."/>
            <person name="Goodenough U.W."/>
            <person name="Van de Peer Y."/>
            <person name="Grigoriev I.V."/>
        </authorList>
    </citation>
    <scope>NUCLEOTIDE SEQUENCE [LARGE SCALE GENOMIC DNA]</scope>
    <source>
        <strain evidence="10 11">CCMP1545</strain>
    </source>
</reference>
<dbReference type="OrthoDB" id="66620at2759"/>
<proteinExistence type="predicted"/>
<evidence type="ECO:0000256" key="2">
    <source>
        <dbReference type="ARBA" id="ARBA00022448"/>
    </source>
</evidence>
<feature type="transmembrane region" description="Helical" evidence="8">
    <location>
        <begin position="316"/>
        <end position="338"/>
    </location>
</feature>
<accession>C1MUE0</accession>
<dbReference type="EMBL" id="GG663740">
    <property type="protein sequence ID" value="EEH56613.1"/>
    <property type="molecule type" value="Genomic_DNA"/>
</dbReference>
<feature type="transmembrane region" description="Helical" evidence="8">
    <location>
        <begin position="493"/>
        <end position="512"/>
    </location>
</feature>
<dbReference type="PROSITE" id="PS50893">
    <property type="entry name" value="ABC_TRANSPORTER_2"/>
    <property type="match status" value="1"/>
</dbReference>
<dbReference type="GO" id="GO:0005524">
    <property type="term" value="F:ATP binding"/>
    <property type="evidence" value="ECO:0007669"/>
    <property type="project" value="UniProtKB-KW"/>
</dbReference>
<dbReference type="InterPro" id="IPR003593">
    <property type="entry name" value="AAA+_ATPase"/>
</dbReference>
<keyword evidence="5 10" id="KW-0067">ATP-binding</keyword>
<dbReference type="KEGG" id="mpp:MICPUCDRAFT_1816"/>
<evidence type="ECO:0000256" key="6">
    <source>
        <dbReference type="ARBA" id="ARBA00022989"/>
    </source>
</evidence>
<sequence>VTGTVYSGDLCAVMGPSGAGKTTLLDVVSKRKTEGKVYFDGAVPSTSTVKKYTAYIQQQDCFFGGATVHETILFAAMAKLPKRDEASRAEDLDDKRRRVDEVIKQLNLTRCADTYMGNRLIRGVSGGEMKRTAVACAMLISPRCMFLDEPTSGLDSAMAQEVVMNLRALQRKQGCTFVVTIHQPAPAVFDAFDSLVLLNYGRLAYWGPGRAAPLDFFAEQGFPYRAGYNAAEYLIDTLNTHDKETGGTHDFEKYYEESPLRAANVASVKDANVNGFRELAVESSAHDTKASKFANGNARELWVLLRYKGIPRMKHPIFVVTRLGLYVLLAGLLSSFFYGQDRNIGGILNTTGILFIAVIVPCFMAQARSVFVEEMKFDREVYTREFNDAYYRAGNYVAQRILVELPMLVVAGGSFAAILYYSVGLADDWERFLFFFLANVVNFAIAMLIGFSIASGISGEVGPAVFLPVFTTLNMLVGGFFIRKATIHVVWKWLYWISFIQWTWSALMVNEFEA</sequence>
<feature type="transmembrane region" description="Helical" evidence="8">
    <location>
        <begin position="461"/>
        <end position="481"/>
    </location>
</feature>
<dbReference type="GeneID" id="9684618"/>
<dbReference type="OMA" id="RDANQTE"/>
<feature type="transmembrane region" description="Helical" evidence="8">
    <location>
        <begin position="344"/>
        <end position="365"/>
    </location>
</feature>
<feature type="transmembrane region" description="Helical" evidence="8">
    <location>
        <begin position="433"/>
        <end position="454"/>
    </location>
</feature>
<evidence type="ECO:0000313" key="10">
    <source>
        <dbReference type="EMBL" id="EEH56613.1"/>
    </source>
</evidence>
<dbReference type="InterPro" id="IPR027417">
    <property type="entry name" value="P-loop_NTPase"/>
</dbReference>
<evidence type="ECO:0000259" key="9">
    <source>
        <dbReference type="PROSITE" id="PS50893"/>
    </source>
</evidence>
<keyword evidence="6 8" id="KW-1133">Transmembrane helix</keyword>
<dbReference type="SMART" id="SM00382">
    <property type="entry name" value="AAA"/>
    <property type="match status" value="1"/>
</dbReference>
<name>C1MUE0_MICPC</name>
<protein>
    <submittedName>
        <fullName evidence="10">ATP-binding cassette superfamily</fullName>
    </submittedName>
</protein>
<evidence type="ECO:0000256" key="8">
    <source>
        <dbReference type="SAM" id="Phobius"/>
    </source>
</evidence>
<dbReference type="AlphaFoldDB" id="C1MUE0"/>